<evidence type="ECO:0000313" key="7">
    <source>
        <dbReference type="Proteomes" id="UP000085678"/>
    </source>
</evidence>
<dbReference type="OrthoDB" id="422720at2759"/>
<sequence length="415" mass="46705">MAKNVKDAAFSFDEYYIEETKRIAEQHGLEPLVSHLQGKLTESDNVNINIAVTGISGSGKSSFINTIRGMRAFHEGAAKVGFVQTTMEPISYPFPLDENVKIWDLPGVGTPDFTQQKYVQQTELDTYDFFLIFTHKRFTVHDLWLANKVKEMKKKFFFVRTHFDSELMACERNFPGRYKELELLEEIKEDVKKYVEGEKTESQQVEKPEYVYVISTNFDDTKKWEYGKLVEDMKNALPDVKCQVLTLALWDLSEDSMKEKSAVWRSRILPDALACGATGATYPFRGPLPGDMSLLTELENRVRKSFGLDVASLKRLSKRTGVPLEKLLTLAKGCFDISACNTIEEIISMFGLAGASFAFPPGSQLALVFSSAVAGGASLGMALFVLPKMLDRMERVAIDVIKTTLAFQNNDARKK</sequence>
<dbReference type="PANTHER" id="PTHR32341">
    <property type="entry name" value="INTERFERON-INDUCIBLE GTPASE"/>
    <property type="match status" value="1"/>
</dbReference>
<dbReference type="InterPro" id="IPR051515">
    <property type="entry name" value="IRG"/>
</dbReference>
<dbReference type="InterPro" id="IPR027417">
    <property type="entry name" value="P-loop_NTPase"/>
</dbReference>
<dbReference type="KEGG" id="lak:106152731"/>
<dbReference type="InParanoid" id="A0A1S3H9U4"/>
<keyword evidence="3" id="KW-0378">Hydrolase</keyword>
<keyword evidence="5" id="KW-1133">Transmembrane helix</keyword>
<evidence type="ECO:0000256" key="1">
    <source>
        <dbReference type="ARBA" id="ARBA00005429"/>
    </source>
</evidence>
<gene>
    <name evidence="8" type="primary">LOC106152731</name>
</gene>
<dbReference type="RefSeq" id="XP_013381894.1">
    <property type="nucleotide sequence ID" value="XM_013526440.1"/>
</dbReference>
<protein>
    <submittedName>
        <fullName evidence="8">T-cell-specific guanine nucleotide triphosphate-binding protein 1-like</fullName>
    </submittedName>
</protein>
<dbReference type="Pfam" id="PF05049">
    <property type="entry name" value="IIGP"/>
    <property type="match status" value="1"/>
</dbReference>
<dbReference type="PROSITE" id="PS51716">
    <property type="entry name" value="G_IRG"/>
    <property type="match status" value="1"/>
</dbReference>
<dbReference type="GO" id="GO:0005525">
    <property type="term" value="F:GTP binding"/>
    <property type="evidence" value="ECO:0007669"/>
    <property type="project" value="UniProtKB-KW"/>
</dbReference>
<feature type="domain" description="IRG-type G" evidence="6">
    <location>
        <begin position="46"/>
        <end position="236"/>
    </location>
</feature>
<dbReference type="AlphaFoldDB" id="A0A1S3H9U4"/>
<dbReference type="GO" id="GO:0016020">
    <property type="term" value="C:membrane"/>
    <property type="evidence" value="ECO:0007669"/>
    <property type="project" value="InterPro"/>
</dbReference>
<dbReference type="InterPro" id="IPR007743">
    <property type="entry name" value="Immunity-related_GTPase-like"/>
</dbReference>
<proteinExistence type="inferred from homology"/>
<dbReference type="GO" id="GO:0016787">
    <property type="term" value="F:hydrolase activity"/>
    <property type="evidence" value="ECO:0007669"/>
    <property type="project" value="UniProtKB-KW"/>
</dbReference>
<feature type="transmembrane region" description="Helical" evidence="5">
    <location>
        <begin position="365"/>
        <end position="386"/>
    </location>
</feature>
<dbReference type="PANTHER" id="PTHR32341:SF10">
    <property type="entry name" value="INTERFERON-INDUCIBLE GTPASE 5"/>
    <property type="match status" value="1"/>
</dbReference>
<evidence type="ECO:0000256" key="3">
    <source>
        <dbReference type="ARBA" id="ARBA00022801"/>
    </source>
</evidence>
<dbReference type="Gene3D" id="3.40.50.300">
    <property type="entry name" value="P-loop containing nucleotide triphosphate hydrolases"/>
    <property type="match status" value="1"/>
</dbReference>
<evidence type="ECO:0000259" key="6">
    <source>
        <dbReference type="PROSITE" id="PS51716"/>
    </source>
</evidence>
<keyword evidence="5" id="KW-0472">Membrane</keyword>
<keyword evidence="2" id="KW-0547">Nucleotide-binding</keyword>
<keyword evidence="4" id="KW-0342">GTP-binding</keyword>
<dbReference type="GeneID" id="106152731"/>
<accession>A0A1S3H9U4</accession>
<reference evidence="8" key="1">
    <citation type="submission" date="2025-08" db="UniProtKB">
        <authorList>
            <consortium name="RefSeq"/>
        </authorList>
    </citation>
    <scope>IDENTIFICATION</scope>
    <source>
        <tissue evidence="8">Gonads</tissue>
    </source>
</reference>
<evidence type="ECO:0000256" key="5">
    <source>
        <dbReference type="SAM" id="Phobius"/>
    </source>
</evidence>
<dbReference type="Proteomes" id="UP000085678">
    <property type="component" value="Unplaced"/>
</dbReference>
<comment type="similarity">
    <text evidence="1">Belongs to the TRAFAC class dynamin-like GTPase superfamily. IRG family.</text>
</comment>
<organism evidence="7 8">
    <name type="scientific">Lingula anatina</name>
    <name type="common">Brachiopod</name>
    <name type="synonym">Lingula unguis</name>
    <dbReference type="NCBI Taxonomy" id="7574"/>
    <lineage>
        <taxon>Eukaryota</taxon>
        <taxon>Metazoa</taxon>
        <taxon>Spiralia</taxon>
        <taxon>Lophotrochozoa</taxon>
        <taxon>Brachiopoda</taxon>
        <taxon>Linguliformea</taxon>
        <taxon>Lingulata</taxon>
        <taxon>Lingulida</taxon>
        <taxon>Linguloidea</taxon>
        <taxon>Lingulidae</taxon>
        <taxon>Lingula</taxon>
    </lineage>
</organism>
<keyword evidence="5" id="KW-0812">Transmembrane</keyword>
<dbReference type="InterPro" id="IPR030385">
    <property type="entry name" value="G_IRG_dom"/>
</dbReference>
<name>A0A1S3H9U4_LINAN</name>
<evidence type="ECO:0000256" key="4">
    <source>
        <dbReference type="ARBA" id="ARBA00023134"/>
    </source>
</evidence>
<dbReference type="FunFam" id="3.40.50.300:FF:000541">
    <property type="entry name" value="Immunity related GTPase M"/>
    <property type="match status" value="1"/>
</dbReference>
<dbReference type="SUPFAM" id="SSF52540">
    <property type="entry name" value="P-loop containing nucleoside triphosphate hydrolases"/>
    <property type="match status" value="1"/>
</dbReference>
<evidence type="ECO:0000313" key="8">
    <source>
        <dbReference type="RefSeq" id="XP_013381894.1"/>
    </source>
</evidence>
<keyword evidence="7" id="KW-1185">Reference proteome</keyword>
<evidence type="ECO:0000256" key="2">
    <source>
        <dbReference type="ARBA" id="ARBA00022741"/>
    </source>
</evidence>